<organism evidence="7 8">
    <name type="scientific">Pseudonocardia broussonetiae</name>
    <dbReference type="NCBI Taxonomy" id="2736640"/>
    <lineage>
        <taxon>Bacteria</taxon>
        <taxon>Bacillati</taxon>
        <taxon>Actinomycetota</taxon>
        <taxon>Actinomycetes</taxon>
        <taxon>Pseudonocardiales</taxon>
        <taxon>Pseudonocardiaceae</taxon>
        <taxon>Pseudonocardia</taxon>
    </lineage>
</organism>
<evidence type="ECO:0000256" key="1">
    <source>
        <dbReference type="ARBA" id="ARBA00009776"/>
    </source>
</evidence>
<feature type="domain" description="Thymidylate kinase-like" evidence="6">
    <location>
        <begin position="10"/>
        <end position="163"/>
    </location>
</feature>
<comment type="similarity">
    <text evidence="1">Belongs to the thymidylate kinase family.</text>
</comment>
<name>A0A6M6JT62_9PSEU</name>
<evidence type="ECO:0000256" key="5">
    <source>
        <dbReference type="SAM" id="MobiDB-lite"/>
    </source>
</evidence>
<gene>
    <name evidence="7" type="ORF">HOP40_13695</name>
</gene>
<evidence type="ECO:0000256" key="2">
    <source>
        <dbReference type="ARBA" id="ARBA00017144"/>
    </source>
</evidence>
<evidence type="ECO:0000313" key="8">
    <source>
        <dbReference type="Proteomes" id="UP000505377"/>
    </source>
</evidence>
<protein>
    <recommendedName>
        <fullName evidence="2">Thymidylate kinase</fullName>
    </recommendedName>
</protein>
<reference evidence="7 8" key="1">
    <citation type="submission" date="2020-05" db="EMBL/GenBank/DDBJ databases">
        <authorList>
            <person name="Mo P."/>
        </authorList>
    </citation>
    <scope>NUCLEOTIDE SEQUENCE [LARGE SCALE GENOMIC DNA]</scope>
    <source>
        <strain evidence="7 8">Gen01</strain>
    </source>
</reference>
<dbReference type="SUPFAM" id="SSF52540">
    <property type="entry name" value="P-loop containing nucleoside triphosphate hydrolases"/>
    <property type="match status" value="1"/>
</dbReference>
<dbReference type="PANTHER" id="PTHR10344">
    <property type="entry name" value="THYMIDYLATE KINASE"/>
    <property type="match status" value="1"/>
</dbReference>
<dbReference type="InterPro" id="IPR039430">
    <property type="entry name" value="Thymidylate_kin-like_dom"/>
</dbReference>
<sequence>MGAVGALVVVEGLDGAGKRTLTDALSTALAARGARVARTAFPRYDDDVHAELVRDALYGRLGDLSGSVHGMTLLFALDRRAAGPLLRADLEAHDVVLVDRYAASAAAYGAARLHQDAAGEFVEWVRELEFGRFGIPVPDHHLLLAVPHAVAADRAAHRERTEAGRERDTYESDGGLQERTGAVYAGLAAASWVAPWTVLDGVAGVDADALAARLLGEEPVSARPAHG</sequence>
<proteinExistence type="inferred from homology"/>
<keyword evidence="7" id="KW-0418">Kinase</keyword>
<dbReference type="Gene3D" id="3.40.50.300">
    <property type="entry name" value="P-loop containing nucleotide triphosphate hydrolases"/>
    <property type="match status" value="1"/>
</dbReference>
<evidence type="ECO:0000313" key="7">
    <source>
        <dbReference type="EMBL" id="QJY50595.1"/>
    </source>
</evidence>
<keyword evidence="3" id="KW-0547">Nucleotide-binding</keyword>
<evidence type="ECO:0000256" key="4">
    <source>
        <dbReference type="ARBA" id="ARBA00022840"/>
    </source>
</evidence>
<dbReference type="Pfam" id="PF02223">
    <property type="entry name" value="Thymidylate_kin"/>
    <property type="match status" value="1"/>
</dbReference>
<dbReference type="GO" id="GO:0006235">
    <property type="term" value="P:dTTP biosynthetic process"/>
    <property type="evidence" value="ECO:0007669"/>
    <property type="project" value="TreeGrafter"/>
</dbReference>
<dbReference type="EMBL" id="CP053564">
    <property type="protein sequence ID" value="QJY50595.1"/>
    <property type="molecule type" value="Genomic_DNA"/>
</dbReference>
<dbReference type="AlphaFoldDB" id="A0A6M6JT62"/>
<dbReference type="PANTHER" id="PTHR10344:SF4">
    <property type="entry name" value="UMP-CMP KINASE 2, MITOCHONDRIAL"/>
    <property type="match status" value="1"/>
</dbReference>
<dbReference type="Proteomes" id="UP000505377">
    <property type="component" value="Chromosome"/>
</dbReference>
<dbReference type="InterPro" id="IPR027417">
    <property type="entry name" value="P-loop_NTPase"/>
</dbReference>
<feature type="compositionally biased region" description="Basic and acidic residues" evidence="5">
    <location>
        <begin position="155"/>
        <end position="170"/>
    </location>
</feature>
<feature type="region of interest" description="Disordered" evidence="5">
    <location>
        <begin position="155"/>
        <end position="174"/>
    </location>
</feature>
<evidence type="ECO:0000259" key="6">
    <source>
        <dbReference type="Pfam" id="PF02223"/>
    </source>
</evidence>
<keyword evidence="8" id="KW-1185">Reference proteome</keyword>
<dbReference type="GO" id="GO:0004798">
    <property type="term" value="F:dTMP kinase activity"/>
    <property type="evidence" value="ECO:0007669"/>
    <property type="project" value="TreeGrafter"/>
</dbReference>
<dbReference type="GO" id="GO:0005829">
    <property type="term" value="C:cytosol"/>
    <property type="evidence" value="ECO:0007669"/>
    <property type="project" value="TreeGrafter"/>
</dbReference>
<keyword evidence="4" id="KW-0067">ATP-binding</keyword>
<dbReference type="GO" id="GO:0006227">
    <property type="term" value="P:dUDP biosynthetic process"/>
    <property type="evidence" value="ECO:0007669"/>
    <property type="project" value="TreeGrafter"/>
</dbReference>
<dbReference type="GO" id="GO:0006233">
    <property type="term" value="P:dTDP biosynthetic process"/>
    <property type="evidence" value="ECO:0007669"/>
    <property type="project" value="TreeGrafter"/>
</dbReference>
<dbReference type="NCBIfam" id="NF005923">
    <property type="entry name" value="PRK07933.1"/>
    <property type="match status" value="1"/>
</dbReference>
<keyword evidence="7" id="KW-0808">Transferase</keyword>
<accession>A0A6M6JT62</accession>
<dbReference type="KEGG" id="pbro:HOP40_13695"/>
<dbReference type="GO" id="GO:0005524">
    <property type="term" value="F:ATP binding"/>
    <property type="evidence" value="ECO:0007669"/>
    <property type="project" value="UniProtKB-KW"/>
</dbReference>
<evidence type="ECO:0000256" key="3">
    <source>
        <dbReference type="ARBA" id="ARBA00022741"/>
    </source>
</evidence>